<organism evidence="1 2">
    <name type="scientific">Phytophthora megakarya</name>
    <dbReference type="NCBI Taxonomy" id="4795"/>
    <lineage>
        <taxon>Eukaryota</taxon>
        <taxon>Sar</taxon>
        <taxon>Stramenopiles</taxon>
        <taxon>Oomycota</taxon>
        <taxon>Peronosporomycetes</taxon>
        <taxon>Peronosporales</taxon>
        <taxon>Peronosporaceae</taxon>
        <taxon>Phytophthora</taxon>
    </lineage>
</organism>
<dbReference type="EMBL" id="NBNE01000292">
    <property type="protein sequence ID" value="OWZ20769.1"/>
    <property type="molecule type" value="Genomic_DNA"/>
</dbReference>
<gene>
    <name evidence="1" type="ORF">PHMEG_0004785</name>
</gene>
<name>A0A225WUP3_9STRA</name>
<comment type="caution">
    <text evidence="1">The sequence shown here is derived from an EMBL/GenBank/DDBJ whole genome shotgun (WGS) entry which is preliminary data.</text>
</comment>
<dbReference type="AlphaFoldDB" id="A0A225WUP3"/>
<reference evidence="2" key="1">
    <citation type="submission" date="2017-03" db="EMBL/GenBank/DDBJ databases">
        <title>Phytopthora megakarya and P. palmivora, two closely related causual agents of cacao black pod achieved similar genome size and gene model numbers by different mechanisms.</title>
        <authorList>
            <person name="Ali S."/>
            <person name="Shao J."/>
            <person name="Larry D.J."/>
            <person name="Kronmiller B."/>
            <person name="Shen D."/>
            <person name="Strem M.D."/>
            <person name="Melnick R.L."/>
            <person name="Guiltinan M.J."/>
            <person name="Tyler B.M."/>
            <person name="Meinhardt L.W."/>
            <person name="Bailey B.A."/>
        </authorList>
    </citation>
    <scope>NUCLEOTIDE SEQUENCE [LARGE SCALE GENOMIC DNA]</scope>
    <source>
        <strain evidence="2">zdho120</strain>
    </source>
</reference>
<keyword evidence="2" id="KW-1185">Reference proteome</keyword>
<evidence type="ECO:0000313" key="2">
    <source>
        <dbReference type="Proteomes" id="UP000198211"/>
    </source>
</evidence>
<sequence length="93" mass="11308">MKGWKSQIVELAKLLRVDYRHSMVFTFGRRHFLMEGELITSNAYQSNDHLDLWRQDNWSHSSVVFLDELSFDNRTMIRKRGYSLKRQQNRNSW</sequence>
<evidence type="ECO:0000313" key="1">
    <source>
        <dbReference type="EMBL" id="OWZ20769.1"/>
    </source>
</evidence>
<dbReference type="Proteomes" id="UP000198211">
    <property type="component" value="Unassembled WGS sequence"/>
</dbReference>
<protein>
    <submittedName>
        <fullName evidence="1">Uncharacterized protein</fullName>
    </submittedName>
</protein>
<proteinExistence type="predicted"/>
<accession>A0A225WUP3</accession>